<dbReference type="SMART" id="SM00228">
    <property type="entry name" value="PDZ"/>
    <property type="match status" value="1"/>
</dbReference>
<dbReference type="Pfam" id="PF13180">
    <property type="entry name" value="PDZ_2"/>
    <property type="match status" value="1"/>
</dbReference>
<keyword evidence="2 7" id="KW-0645">Protease</keyword>
<dbReference type="PRINTS" id="PR00834">
    <property type="entry name" value="PROTEASES2C"/>
</dbReference>
<reference evidence="7 8" key="1">
    <citation type="submission" date="2020-10" db="EMBL/GenBank/DDBJ databases">
        <title>ChiBAC.</title>
        <authorList>
            <person name="Zenner C."/>
            <person name="Hitch T.C.A."/>
            <person name="Clavel T."/>
        </authorList>
    </citation>
    <scope>NUCLEOTIDE SEQUENCE [LARGE SCALE GENOMIC DNA]</scope>
    <source>
        <strain evidence="7 8">DSM 108991</strain>
    </source>
</reference>
<dbReference type="SUPFAM" id="SSF50156">
    <property type="entry name" value="PDZ domain-like"/>
    <property type="match status" value="1"/>
</dbReference>
<evidence type="ECO:0000256" key="3">
    <source>
        <dbReference type="ARBA" id="ARBA00022801"/>
    </source>
</evidence>
<dbReference type="SUPFAM" id="SSF50494">
    <property type="entry name" value="Trypsin-like serine proteases"/>
    <property type="match status" value="1"/>
</dbReference>
<dbReference type="PANTHER" id="PTHR22939:SF129">
    <property type="entry name" value="SERINE PROTEASE HTRA2, MITOCHONDRIAL"/>
    <property type="match status" value="1"/>
</dbReference>
<dbReference type="InterPro" id="IPR001478">
    <property type="entry name" value="PDZ"/>
</dbReference>
<dbReference type="Gene3D" id="2.30.42.10">
    <property type="match status" value="1"/>
</dbReference>
<keyword evidence="5" id="KW-1133">Transmembrane helix</keyword>
<keyword evidence="3" id="KW-0378">Hydrolase</keyword>
<keyword evidence="8" id="KW-1185">Reference proteome</keyword>
<evidence type="ECO:0000256" key="2">
    <source>
        <dbReference type="ARBA" id="ARBA00022670"/>
    </source>
</evidence>
<name>A0ABR9RID3_9FIRM</name>
<evidence type="ECO:0000259" key="6">
    <source>
        <dbReference type="PROSITE" id="PS50106"/>
    </source>
</evidence>
<feature type="transmembrane region" description="Helical" evidence="5">
    <location>
        <begin position="46"/>
        <end position="64"/>
    </location>
</feature>
<evidence type="ECO:0000256" key="1">
    <source>
        <dbReference type="ARBA" id="ARBA00010541"/>
    </source>
</evidence>
<protein>
    <submittedName>
        <fullName evidence="7">Serine protease</fullName>
    </submittedName>
</protein>
<accession>A0ABR9RID3</accession>
<organism evidence="7 8">
    <name type="scientific">Claveliimonas monacensis</name>
    <dbReference type="NCBI Taxonomy" id="2779351"/>
    <lineage>
        <taxon>Bacteria</taxon>
        <taxon>Bacillati</taxon>
        <taxon>Bacillota</taxon>
        <taxon>Clostridia</taxon>
        <taxon>Lachnospirales</taxon>
        <taxon>Lachnospiraceae</taxon>
        <taxon>Claveliimonas</taxon>
    </lineage>
</organism>
<dbReference type="Proteomes" id="UP000758652">
    <property type="component" value="Unassembled WGS sequence"/>
</dbReference>
<dbReference type="Gene3D" id="2.40.10.120">
    <property type="match status" value="1"/>
</dbReference>
<proteinExistence type="inferred from homology"/>
<gene>
    <name evidence="7" type="ORF">INF30_05560</name>
</gene>
<keyword evidence="5" id="KW-0812">Transmembrane</keyword>
<evidence type="ECO:0000256" key="5">
    <source>
        <dbReference type="SAM" id="Phobius"/>
    </source>
</evidence>
<dbReference type="PROSITE" id="PS50106">
    <property type="entry name" value="PDZ"/>
    <property type="match status" value="1"/>
</dbReference>
<dbReference type="InterPro" id="IPR001940">
    <property type="entry name" value="Peptidase_S1C"/>
</dbReference>
<feature type="region of interest" description="Disordered" evidence="4">
    <location>
        <begin position="1"/>
        <end position="21"/>
    </location>
</feature>
<dbReference type="InterPro" id="IPR036034">
    <property type="entry name" value="PDZ_sf"/>
</dbReference>
<dbReference type="GO" id="GO:0006508">
    <property type="term" value="P:proteolysis"/>
    <property type="evidence" value="ECO:0007669"/>
    <property type="project" value="UniProtKB-KW"/>
</dbReference>
<comment type="similarity">
    <text evidence="1">Belongs to the peptidase S1C family.</text>
</comment>
<dbReference type="EMBL" id="JADCKL010000002">
    <property type="protein sequence ID" value="MBE5062724.1"/>
    <property type="molecule type" value="Genomic_DNA"/>
</dbReference>
<keyword evidence="5" id="KW-0472">Membrane</keyword>
<dbReference type="InterPro" id="IPR009003">
    <property type="entry name" value="Peptidase_S1_PA"/>
</dbReference>
<feature type="compositionally biased region" description="Acidic residues" evidence="4">
    <location>
        <begin position="82"/>
        <end position="94"/>
    </location>
</feature>
<evidence type="ECO:0000256" key="4">
    <source>
        <dbReference type="SAM" id="MobiDB-lite"/>
    </source>
</evidence>
<dbReference type="GO" id="GO:0008233">
    <property type="term" value="F:peptidase activity"/>
    <property type="evidence" value="ECO:0007669"/>
    <property type="project" value="UniProtKB-KW"/>
</dbReference>
<comment type="caution">
    <text evidence="7">The sequence shown here is derived from an EMBL/GenBank/DDBJ whole genome shotgun (WGS) entry which is preliminary data.</text>
</comment>
<sequence length="428" mass="45624">MEYHENPEESREENEGEKKEEFSFMQETIKDENGGYRKIRNTVLKYAGLGLIFGLAACLGFYALRPWVENRFSSNPEKITIPEEEEEETQEGEEGQQKETSPALTVDDYEELNRALVNVANTVNRSMVEISVQISQPAGQEQALVDEDSVAGAIFEDNGVELLVAAKELDVPEGGSLQARLADGNSYSVSVKKRDANLGIAVYAIDKNALSDTAWNQIQTAVLGSSGGISKGDLVIAIGSPFGYYGGMGFGVISSAREAVSRADGEYSLLCTDIGGSSSGTGILVNTDGQIVGLIDQERFYEDGESGPVAAYGISDLKEALEFLSNGQAVPYIGIHGVTVTEELTAGQGIPSGVYVQEVSTDSPAMAAGIQSGDVITEVAGTQVTTLSGYNSALMQQEAGDEIRVKGQRQGTGGYVDITFRVTVGSRE</sequence>
<evidence type="ECO:0000313" key="8">
    <source>
        <dbReference type="Proteomes" id="UP000758652"/>
    </source>
</evidence>
<feature type="region of interest" description="Disordered" evidence="4">
    <location>
        <begin position="76"/>
        <end position="103"/>
    </location>
</feature>
<evidence type="ECO:0000313" key="7">
    <source>
        <dbReference type="EMBL" id="MBE5062724.1"/>
    </source>
</evidence>
<dbReference type="Pfam" id="PF13365">
    <property type="entry name" value="Trypsin_2"/>
    <property type="match status" value="1"/>
</dbReference>
<feature type="domain" description="PDZ" evidence="6">
    <location>
        <begin position="337"/>
        <end position="411"/>
    </location>
</feature>
<dbReference type="PANTHER" id="PTHR22939">
    <property type="entry name" value="SERINE PROTEASE FAMILY S1C HTRA-RELATED"/>
    <property type="match status" value="1"/>
</dbReference>
<dbReference type="RefSeq" id="WP_226394474.1">
    <property type="nucleotide sequence ID" value="NZ_JADCKL010000002.1"/>
</dbReference>